<evidence type="ECO:0000313" key="3">
    <source>
        <dbReference type="EMBL" id="KAK7691270.1"/>
    </source>
</evidence>
<feature type="region of interest" description="Disordered" evidence="1">
    <location>
        <begin position="1"/>
        <end position="24"/>
    </location>
</feature>
<feature type="compositionally biased region" description="Low complexity" evidence="1">
    <location>
        <begin position="8"/>
        <end position="24"/>
    </location>
</feature>
<dbReference type="PROSITE" id="PS50234">
    <property type="entry name" value="VWFA"/>
    <property type="match status" value="1"/>
</dbReference>
<dbReference type="Pfam" id="PF00092">
    <property type="entry name" value="VWA"/>
    <property type="match status" value="1"/>
</dbReference>
<name>A0AAW0GPV3_9APHY</name>
<dbReference type="GO" id="GO:0005737">
    <property type="term" value="C:cytoplasm"/>
    <property type="evidence" value="ECO:0007669"/>
    <property type="project" value="TreeGrafter"/>
</dbReference>
<proteinExistence type="predicted"/>
<protein>
    <recommendedName>
        <fullName evidence="2">VWFA domain-containing protein</fullName>
    </recommendedName>
</protein>
<feature type="domain" description="VWFA" evidence="2">
    <location>
        <begin position="28"/>
        <end position="229"/>
    </location>
</feature>
<evidence type="ECO:0000256" key="1">
    <source>
        <dbReference type="SAM" id="MobiDB-lite"/>
    </source>
</evidence>
<accession>A0AAW0GPV3</accession>
<feature type="compositionally biased region" description="Low complexity" evidence="1">
    <location>
        <begin position="321"/>
        <end position="333"/>
    </location>
</feature>
<comment type="caution">
    <text evidence="3">The sequence shown here is derived from an EMBL/GenBank/DDBJ whole genome shotgun (WGS) entry which is preliminary data.</text>
</comment>
<dbReference type="PANTHER" id="PTHR47763">
    <property type="entry name" value="ALPHA-PROTEIN KINASE VWKA"/>
    <property type="match status" value="1"/>
</dbReference>
<dbReference type="InterPro" id="IPR036465">
    <property type="entry name" value="vWFA_dom_sf"/>
</dbReference>
<dbReference type="SUPFAM" id="SSF53300">
    <property type="entry name" value="vWA-like"/>
    <property type="match status" value="1"/>
</dbReference>
<dbReference type="Gene3D" id="3.40.50.410">
    <property type="entry name" value="von Willebrand factor, type A domain"/>
    <property type="match status" value="1"/>
</dbReference>
<dbReference type="GO" id="GO:0004674">
    <property type="term" value="F:protein serine/threonine kinase activity"/>
    <property type="evidence" value="ECO:0007669"/>
    <property type="project" value="TreeGrafter"/>
</dbReference>
<dbReference type="PANTHER" id="PTHR47763:SF1">
    <property type="entry name" value="DUF659 DOMAIN-CONTAINING PROTEIN"/>
    <property type="match status" value="1"/>
</dbReference>
<keyword evidence="4" id="KW-1185">Reference proteome</keyword>
<feature type="region of interest" description="Disordered" evidence="1">
    <location>
        <begin position="312"/>
        <end position="333"/>
    </location>
</feature>
<dbReference type="AlphaFoldDB" id="A0AAW0GPV3"/>
<dbReference type="Proteomes" id="UP001385951">
    <property type="component" value="Unassembled WGS sequence"/>
</dbReference>
<dbReference type="InterPro" id="IPR052969">
    <property type="entry name" value="Thr-specific_kinase-like"/>
</dbReference>
<gene>
    <name evidence="3" type="ORF">QCA50_004663</name>
</gene>
<dbReference type="EMBL" id="JASBNA010000005">
    <property type="protein sequence ID" value="KAK7691270.1"/>
    <property type="molecule type" value="Genomic_DNA"/>
</dbReference>
<reference evidence="3 4" key="1">
    <citation type="submission" date="2022-09" db="EMBL/GenBank/DDBJ databases">
        <authorList>
            <person name="Palmer J.M."/>
        </authorList>
    </citation>
    <scope>NUCLEOTIDE SEQUENCE [LARGE SCALE GENOMIC DNA]</scope>
    <source>
        <strain evidence="3 4">DSM 7382</strain>
    </source>
</reference>
<dbReference type="CDD" id="cd00198">
    <property type="entry name" value="vWFA"/>
    <property type="match status" value="1"/>
</dbReference>
<evidence type="ECO:0000313" key="4">
    <source>
        <dbReference type="Proteomes" id="UP001385951"/>
    </source>
</evidence>
<organism evidence="3 4">
    <name type="scientific">Cerrena zonata</name>
    <dbReference type="NCBI Taxonomy" id="2478898"/>
    <lineage>
        <taxon>Eukaryota</taxon>
        <taxon>Fungi</taxon>
        <taxon>Dikarya</taxon>
        <taxon>Basidiomycota</taxon>
        <taxon>Agaricomycotina</taxon>
        <taxon>Agaricomycetes</taxon>
        <taxon>Polyporales</taxon>
        <taxon>Cerrenaceae</taxon>
        <taxon>Cerrena</taxon>
    </lineage>
</organism>
<sequence length="413" mass="44296">MVTVNEATTKPTTGEPTSSTPETPRALDLVFLQDATGSQSPYINAARDGIAKICQKIIQSQRIDADKLRFGLIAFRDYEPQDYTMVAKDYGFTDNIETIRNHLSALRAMGGGDGPEAQAAAMSKALNMPWREDAMKVVVLITDAPPHGIGEAGDFFPQGSPDRQDPLNITRQMAQRGIVLHVIACEPTLSQQYSYASEFYQAIVDLTGGRMLPLLSADSLPDYILGASIETAALEGLLKSHASDIDAELSSRSVSAEEYAEKLYKQFNQQGVKVDSLEVPDSYVDSRENTKNITTWMGATSLQEAKGKIAPSTTSRLQQVSMPGPSSSSPGLFASSIGSLPFGSKRMRTGPMFGGMPPPAVLTAPSMPIAHATPAVPLPASSVTSTGIQQEQVLRMVRQVQARSSPANFGPKA</sequence>
<evidence type="ECO:0000259" key="2">
    <source>
        <dbReference type="PROSITE" id="PS50234"/>
    </source>
</evidence>
<dbReference type="InterPro" id="IPR002035">
    <property type="entry name" value="VWF_A"/>
</dbReference>